<dbReference type="Proteomes" id="UP000067689">
    <property type="component" value="Chromosome"/>
</dbReference>
<dbReference type="OrthoDB" id="9781342at2"/>
<dbReference type="STRING" id="2041.AERYTH_02515"/>
<comment type="similarity">
    <text evidence="1">Belongs to the gamma-glutamyltransferase family.</text>
</comment>
<evidence type="ECO:0000256" key="1">
    <source>
        <dbReference type="ARBA" id="ARBA00009381"/>
    </source>
</evidence>
<reference evidence="5 6" key="1">
    <citation type="journal article" date="1991" name="Int. J. Syst. Bacteriol.">
        <title>Description of the erythromycin-producing bacterium Arthrobacter sp. strain NRRL B-3381 as Aeromicrobium erythreum gen. nov., sp. nov.</title>
        <authorList>
            <person name="Miller E.S."/>
            <person name="Woese C.R."/>
            <person name="Brenner S."/>
        </authorList>
    </citation>
    <scope>NUCLEOTIDE SEQUENCE [LARGE SCALE GENOMIC DNA]</scope>
    <source>
        <strain evidence="5 6">AR18</strain>
    </source>
</reference>
<organism evidence="5 6">
    <name type="scientific">Aeromicrobium erythreum</name>
    <dbReference type="NCBI Taxonomy" id="2041"/>
    <lineage>
        <taxon>Bacteria</taxon>
        <taxon>Bacillati</taxon>
        <taxon>Actinomycetota</taxon>
        <taxon>Actinomycetes</taxon>
        <taxon>Propionibacteriales</taxon>
        <taxon>Nocardioidaceae</taxon>
        <taxon>Aeromicrobium</taxon>
    </lineage>
</organism>
<dbReference type="RefSeq" id="WP_067854244.1">
    <property type="nucleotide sequence ID" value="NZ_CP011502.1"/>
</dbReference>
<accession>A0A0U4D608</accession>
<proteinExistence type="inferred from homology"/>
<dbReference type="SUPFAM" id="SSF56235">
    <property type="entry name" value="N-terminal nucleophile aminohydrolases (Ntn hydrolases)"/>
    <property type="match status" value="1"/>
</dbReference>
<sequence>MSDVALAAPNEAAADAGAEVARAGGNAVDAALAAALVTMVNEVGLVSLSSGGFVTVQPPDGSSPVTVDGWMDMPGRGADAARGSGTWDVTTEYGGGVTVTIGAGSVATHGAVAAFEETHRRWGSVPWREVVAPAVDVARGGFRLGSASRYYLDYVHDDIYGWDQQSRAAVHDVDGTVTRGLVVVADLAASLELIAEEGATALHAGELGHLISDDVVARGGLLTRADLEAYQPVVRPALRVELGDWTLGTNPTPAIGGVCVAAMLRLLDGVPFDVVDGRWSTHDVDRLVEVQRTVLGHRLDVLDHSDDLVADALAYLASVDDTVRSSGSTAHVSATDGDGGACAVTVSSGYGSGMVARGTGIWLNNCLGEQELNPRGLHGLPAGARLLSNMAPTVAHHRDGAALAIGSPGADRISTAVAQVVAGFVNGGLTLQGAVDHPRVHVHRAGRPDEVVKVEDPADLTMYYGGVAATLLRRDATGALHLEAAADPRRDGAVRLVRSA</sequence>
<evidence type="ECO:0000256" key="3">
    <source>
        <dbReference type="ARBA" id="ARBA00022801"/>
    </source>
</evidence>
<dbReference type="PRINTS" id="PR01210">
    <property type="entry name" value="GGTRANSPTASE"/>
</dbReference>
<dbReference type="PATRIC" id="fig|2041.4.peg.531"/>
<dbReference type="Pfam" id="PF01019">
    <property type="entry name" value="G_glu_transpept"/>
    <property type="match status" value="1"/>
</dbReference>
<dbReference type="PANTHER" id="PTHR43199">
    <property type="entry name" value="GLUTATHIONE HYDROLASE"/>
    <property type="match status" value="1"/>
</dbReference>
<evidence type="ECO:0000256" key="4">
    <source>
        <dbReference type="ARBA" id="ARBA00023145"/>
    </source>
</evidence>
<dbReference type="KEGG" id="aer:AERYTH_02515"/>
<name>A0A0U4D608_9ACTN</name>
<dbReference type="InterPro" id="IPR051792">
    <property type="entry name" value="GGT_bact"/>
</dbReference>
<dbReference type="GO" id="GO:0016740">
    <property type="term" value="F:transferase activity"/>
    <property type="evidence" value="ECO:0007669"/>
    <property type="project" value="UniProtKB-KW"/>
</dbReference>
<dbReference type="InterPro" id="IPR043137">
    <property type="entry name" value="GGT_ssub_C"/>
</dbReference>
<dbReference type="EMBL" id="CP011502">
    <property type="protein sequence ID" value="ALX03650.1"/>
    <property type="molecule type" value="Genomic_DNA"/>
</dbReference>
<dbReference type="PANTHER" id="PTHR43199:SF1">
    <property type="entry name" value="GLUTATHIONE HYDROLASE PROENZYME"/>
    <property type="match status" value="1"/>
</dbReference>
<dbReference type="AlphaFoldDB" id="A0A0U4D608"/>
<keyword evidence="3" id="KW-0378">Hydrolase</keyword>
<evidence type="ECO:0000313" key="6">
    <source>
        <dbReference type="Proteomes" id="UP000067689"/>
    </source>
</evidence>
<gene>
    <name evidence="5" type="ORF">AERYTH_02515</name>
</gene>
<dbReference type="GO" id="GO:0016787">
    <property type="term" value="F:hydrolase activity"/>
    <property type="evidence" value="ECO:0007669"/>
    <property type="project" value="UniProtKB-KW"/>
</dbReference>
<keyword evidence="6" id="KW-1185">Reference proteome</keyword>
<protein>
    <submittedName>
        <fullName evidence="5">Gamma-glutamyltransferase</fullName>
    </submittedName>
</protein>
<keyword evidence="4" id="KW-0865">Zymogen</keyword>
<dbReference type="InterPro" id="IPR029055">
    <property type="entry name" value="Ntn_hydrolases_N"/>
</dbReference>
<evidence type="ECO:0000313" key="5">
    <source>
        <dbReference type="EMBL" id="ALX03650.1"/>
    </source>
</evidence>
<evidence type="ECO:0000256" key="2">
    <source>
        <dbReference type="ARBA" id="ARBA00022679"/>
    </source>
</evidence>
<dbReference type="Gene3D" id="3.60.20.40">
    <property type="match status" value="1"/>
</dbReference>
<keyword evidence="2 5" id="KW-0808">Transferase</keyword>